<evidence type="ECO:0000256" key="1">
    <source>
        <dbReference type="SAM" id="MobiDB-lite"/>
    </source>
</evidence>
<dbReference type="GO" id="GO:0003735">
    <property type="term" value="F:structural constituent of ribosome"/>
    <property type="evidence" value="ECO:0007669"/>
    <property type="project" value="InterPro"/>
</dbReference>
<dbReference type="PANTHER" id="PTHR10792">
    <property type="entry name" value="60S RIBOSOMAL PROTEIN L24"/>
    <property type="match status" value="1"/>
</dbReference>
<dbReference type="OrthoDB" id="10262490at2759"/>
<reference evidence="3" key="2">
    <citation type="journal article" date="2017" name="J. Anim. Genet.">
        <title>Multiple reference genome sequences of hot pepper reveal the massive evolution of plant disease resistance genes by retroduplication.</title>
        <authorList>
            <person name="Kim S."/>
            <person name="Park J."/>
            <person name="Yeom S.-I."/>
            <person name="Kim Y.-M."/>
            <person name="Seo E."/>
            <person name="Kim K.-T."/>
            <person name="Kim M.-S."/>
            <person name="Lee J.M."/>
            <person name="Cheong K."/>
            <person name="Shin H.-S."/>
            <person name="Kim S.-B."/>
            <person name="Han K."/>
            <person name="Lee J."/>
            <person name="Park M."/>
            <person name="Lee H.-A."/>
            <person name="Lee H.-Y."/>
            <person name="Lee Y."/>
            <person name="Oh S."/>
            <person name="Lee J.H."/>
            <person name="Choi E."/>
            <person name="Choi E."/>
            <person name="Lee S.E."/>
            <person name="Jeon J."/>
            <person name="Kim H."/>
            <person name="Choi G."/>
            <person name="Song H."/>
            <person name="Lee J."/>
            <person name="Lee S.-C."/>
            <person name="Kwon J.-K."/>
            <person name="Lee H.-Y."/>
            <person name="Koo N."/>
            <person name="Hong Y."/>
            <person name="Kim R.W."/>
            <person name="Kang W.-H."/>
            <person name="Huh J.H."/>
            <person name="Kang B.-C."/>
            <person name="Yang T.-J."/>
            <person name="Lee Y.-H."/>
            <person name="Bennetzen J.L."/>
            <person name="Choi D."/>
        </authorList>
    </citation>
    <scope>NUCLEOTIDE SEQUENCE [LARGE SCALE GENOMIC DNA]</scope>
    <source>
        <strain evidence="3">cv. PBC81</strain>
    </source>
</reference>
<keyword evidence="3" id="KW-1185">Reference proteome</keyword>
<evidence type="ECO:0000313" key="2">
    <source>
        <dbReference type="EMBL" id="PHT37296.1"/>
    </source>
</evidence>
<dbReference type="InterPro" id="IPR056366">
    <property type="entry name" value="Ribosomal_eL24"/>
</dbReference>
<dbReference type="STRING" id="33114.A0A2G2VWE1"/>
<organism evidence="2 3">
    <name type="scientific">Capsicum baccatum</name>
    <name type="common">Peruvian pepper</name>
    <dbReference type="NCBI Taxonomy" id="33114"/>
    <lineage>
        <taxon>Eukaryota</taxon>
        <taxon>Viridiplantae</taxon>
        <taxon>Streptophyta</taxon>
        <taxon>Embryophyta</taxon>
        <taxon>Tracheophyta</taxon>
        <taxon>Spermatophyta</taxon>
        <taxon>Magnoliopsida</taxon>
        <taxon>eudicotyledons</taxon>
        <taxon>Gunneridae</taxon>
        <taxon>Pentapetalae</taxon>
        <taxon>asterids</taxon>
        <taxon>lamiids</taxon>
        <taxon>Solanales</taxon>
        <taxon>Solanaceae</taxon>
        <taxon>Solanoideae</taxon>
        <taxon>Capsiceae</taxon>
        <taxon>Capsicum</taxon>
    </lineage>
</organism>
<dbReference type="PANTHER" id="PTHR10792:SF8">
    <property type="entry name" value="RIBOSOME BIOGENESIS PROTEIN RLP24-RELATED"/>
    <property type="match status" value="1"/>
</dbReference>
<protein>
    <submittedName>
        <fullName evidence="2">Uncharacterized protein</fullName>
    </submittedName>
</protein>
<evidence type="ECO:0000313" key="3">
    <source>
        <dbReference type="Proteomes" id="UP000224567"/>
    </source>
</evidence>
<gene>
    <name evidence="2" type="ORF">CQW23_24996</name>
</gene>
<reference evidence="2 3" key="1">
    <citation type="journal article" date="2017" name="Genome Biol.">
        <title>New reference genome sequences of hot pepper reveal the massive evolution of plant disease-resistance genes by retroduplication.</title>
        <authorList>
            <person name="Kim S."/>
            <person name="Park J."/>
            <person name="Yeom S.I."/>
            <person name="Kim Y.M."/>
            <person name="Seo E."/>
            <person name="Kim K.T."/>
            <person name="Kim M.S."/>
            <person name="Lee J.M."/>
            <person name="Cheong K."/>
            <person name="Shin H.S."/>
            <person name="Kim S.B."/>
            <person name="Han K."/>
            <person name="Lee J."/>
            <person name="Park M."/>
            <person name="Lee H.A."/>
            <person name="Lee H.Y."/>
            <person name="Lee Y."/>
            <person name="Oh S."/>
            <person name="Lee J.H."/>
            <person name="Choi E."/>
            <person name="Choi E."/>
            <person name="Lee S.E."/>
            <person name="Jeon J."/>
            <person name="Kim H."/>
            <person name="Choi G."/>
            <person name="Song H."/>
            <person name="Lee J."/>
            <person name="Lee S.C."/>
            <person name="Kwon J.K."/>
            <person name="Lee H.Y."/>
            <person name="Koo N."/>
            <person name="Hong Y."/>
            <person name="Kim R.W."/>
            <person name="Kang W.H."/>
            <person name="Huh J.H."/>
            <person name="Kang B.C."/>
            <person name="Yang T.J."/>
            <person name="Lee Y.H."/>
            <person name="Bennetzen J.L."/>
            <person name="Choi D."/>
        </authorList>
    </citation>
    <scope>NUCLEOTIDE SEQUENCE [LARGE SCALE GENOMIC DNA]</scope>
    <source>
        <strain evidence="3">cv. PBC81</strain>
    </source>
</reference>
<sequence>MHVEVIKGLGFNQDSHGFWVEKNFDEYKYKMLARGLNQDSTFEFERKLNRPDRYDRNVTENTSKAIRKIDKIKVDREETHIAKRMKGKKAKEQREAAKELEQSIHLVPVPEKPPVTLPIKVPGLTQKQSEENRMEE</sequence>
<proteinExistence type="predicted"/>
<feature type="region of interest" description="Disordered" evidence="1">
    <location>
        <begin position="111"/>
        <end position="136"/>
    </location>
</feature>
<dbReference type="EMBL" id="MLFT02000010">
    <property type="protein sequence ID" value="PHT37296.1"/>
    <property type="molecule type" value="Genomic_DNA"/>
</dbReference>
<dbReference type="Proteomes" id="UP000224567">
    <property type="component" value="Unassembled WGS sequence"/>
</dbReference>
<name>A0A2G2VWE1_CAPBA</name>
<comment type="caution">
    <text evidence="2">The sequence shown here is derived from an EMBL/GenBank/DDBJ whole genome shotgun (WGS) entry which is preliminary data.</text>
</comment>
<dbReference type="AlphaFoldDB" id="A0A2G2VWE1"/>
<dbReference type="GO" id="GO:0005730">
    <property type="term" value="C:nucleolus"/>
    <property type="evidence" value="ECO:0007669"/>
    <property type="project" value="TreeGrafter"/>
</dbReference>
<accession>A0A2G2VWE1</accession>
<dbReference type="GO" id="GO:0042273">
    <property type="term" value="P:ribosomal large subunit biogenesis"/>
    <property type="evidence" value="ECO:0007669"/>
    <property type="project" value="TreeGrafter"/>
</dbReference>